<name>A0A5M9JHG9_MONFR</name>
<dbReference type="VEuPathDB" id="FungiDB:MFRU_012g02290"/>
<protein>
    <submittedName>
        <fullName evidence="2">Uncharacterized protein</fullName>
    </submittedName>
</protein>
<accession>A0A5M9JHG9</accession>
<dbReference type="Proteomes" id="UP000322873">
    <property type="component" value="Unassembled WGS sequence"/>
</dbReference>
<evidence type="ECO:0000313" key="3">
    <source>
        <dbReference type="Proteomes" id="UP000322873"/>
    </source>
</evidence>
<reference evidence="2 3" key="1">
    <citation type="submission" date="2019-06" db="EMBL/GenBank/DDBJ databases">
        <title>Genome Sequence of the Brown Rot Fungal Pathogen Monilinia fructicola.</title>
        <authorList>
            <person name="De Miccolis Angelini R.M."/>
            <person name="Landi L."/>
            <person name="Abate D."/>
            <person name="Pollastro S."/>
            <person name="Romanazzi G."/>
            <person name="Faretra F."/>
        </authorList>
    </citation>
    <scope>NUCLEOTIDE SEQUENCE [LARGE SCALE GENOMIC DNA]</scope>
    <source>
        <strain evidence="2 3">Mfrc123</strain>
    </source>
</reference>
<dbReference type="EMBL" id="VICG01000009">
    <property type="protein sequence ID" value="KAA8568741.1"/>
    <property type="molecule type" value="Genomic_DNA"/>
</dbReference>
<gene>
    <name evidence="2" type="ORF">EYC84_007737</name>
</gene>
<sequence length="108" mass="12558">MIKVSHMEFQAATGQPFQEPQETRRMDGNPDVWEGLCGSCNEWVALVSSKKKGTTWFRHAYKCHTHPKIKDAPKRRRESSHSRALGASIWRNPKLMIQSLRIRISFHQ</sequence>
<comment type="caution">
    <text evidence="2">The sequence shown here is derived from an EMBL/GenBank/DDBJ whole genome shotgun (WGS) entry which is preliminary data.</text>
</comment>
<dbReference type="AlphaFoldDB" id="A0A5M9JHG9"/>
<organism evidence="2 3">
    <name type="scientific">Monilinia fructicola</name>
    <name type="common">Brown rot fungus</name>
    <name type="synonym">Ciboria fructicola</name>
    <dbReference type="NCBI Taxonomy" id="38448"/>
    <lineage>
        <taxon>Eukaryota</taxon>
        <taxon>Fungi</taxon>
        <taxon>Dikarya</taxon>
        <taxon>Ascomycota</taxon>
        <taxon>Pezizomycotina</taxon>
        <taxon>Leotiomycetes</taxon>
        <taxon>Helotiales</taxon>
        <taxon>Sclerotiniaceae</taxon>
        <taxon>Monilinia</taxon>
    </lineage>
</organism>
<keyword evidence="3" id="KW-1185">Reference proteome</keyword>
<evidence type="ECO:0000313" key="2">
    <source>
        <dbReference type="EMBL" id="KAA8568741.1"/>
    </source>
</evidence>
<feature type="region of interest" description="Disordered" evidence="1">
    <location>
        <begin position="1"/>
        <end position="28"/>
    </location>
</feature>
<proteinExistence type="predicted"/>
<dbReference type="PANTHER" id="PTHR28125">
    <property type="entry name" value="MEIOTIC EXPRESSION UP-REGULATED PROTEIN 26"/>
    <property type="match status" value="1"/>
</dbReference>
<evidence type="ECO:0000256" key="1">
    <source>
        <dbReference type="SAM" id="MobiDB-lite"/>
    </source>
</evidence>
<dbReference type="PANTHER" id="PTHR28125:SF3">
    <property type="entry name" value="TRANSCRIPTION REGULATOR RUA1 C-TERMINAL DOMAIN-CONTAINING PROTEIN"/>
    <property type="match status" value="1"/>
</dbReference>